<comment type="caution">
    <text evidence="3">The sequence shown here is derived from an EMBL/GenBank/DDBJ whole genome shotgun (WGS) entry which is preliminary data.</text>
</comment>
<proteinExistence type="predicted"/>
<keyword evidence="2" id="KW-0472">Membrane</keyword>
<accession>A0ABP8KJD9</accession>
<evidence type="ECO:0008006" key="5">
    <source>
        <dbReference type="Google" id="ProtNLM"/>
    </source>
</evidence>
<sequence>MHLLTVARRPAALPAGGHRARRGAGRRLHRLAGAAAASGLALAGLVVAAAPASAAACSGTSGVTVVVDTGGSKSTRCASGDPSSALKALTAAGFSVTYPQQYPGSVVCRIDGYPESDPCVRMPPADAYWAFFHAKRGGSWVYGSSGVASYDPAPGTVVGFRFGSGQQPRVAPPEPPATSQPAPTTTTPKATSTTKKTTPKPATAAPRTTSGSTSGSTSGTTSTTPNGSAPGATGSPTAGPSASPWASGTASASPSTTASASATGTAPASEPSTVAAAPTSQPSDDAAGPGTLLAGAALVALVAGGAGYAAWKRRA</sequence>
<dbReference type="Proteomes" id="UP001500945">
    <property type="component" value="Unassembled WGS sequence"/>
</dbReference>
<organism evidence="3 4">
    <name type="scientific">Fodinibacter luteus</name>
    <dbReference type="NCBI Taxonomy" id="552064"/>
    <lineage>
        <taxon>Bacteria</taxon>
        <taxon>Bacillati</taxon>
        <taxon>Actinomycetota</taxon>
        <taxon>Actinomycetes</taxon>
        <taxon>Micrococcales</taxon>
        <taxon>Intrasporangiaceae</taxon>
        <taxon>Fodinibacter (ex Wang et al. 2009)</taxon>
    </lineage>
</organism>
<reference evidence="4" key="1">
    <citation type="journal article" date="2019" name="Int. J. Syst. Evol. Microbiol.">
        <title>The Global Catalogue of Microorganisms (GCM) 10K type strain sequencing project: providing services to taxonomists for standard genome sequencing and annotation.</title>
        <authorList>
            <consortium name="The Broad Institute Genomics Platform"/>
            <consortium name="The Broad Institute Genome Sequencing Center for Infectious Disease"/>
            <person name="Wu L."/>
            <person name="Ma J."/>
        </authorList>
    </citation>
    <scope>NUCLEOTIDE SEQUENCE [LARGE SCALE GENOMIC DNA]</scope>
    <source>
        <strain evidence="4">JCM 17809</strain>
    </source>
</reference>
<keyword evidence="2" id="KW-1133">Transmembrane helix</keyword>
<feature type="transmembrane region" description="Helical" evidence="2">
    <location>
        <begin position="292"/>
        <end position="311"/>
    </location>
</feature>
<dbReference type="EMBL" id="BAABGM010000015">
    <property type="protein sequence ID" value="GAA4407891.1"/>
    <property type="molecule type" value="Genomic_DNA"/>
</dbReference>
<name>A0ABP8KJD9_9MICO</name>
<keyword evidence="2" id="KW-0812">Transmembrane</keyword>
<keyword evidence="4" id="KW-1185">Reference proteome</keyword>
<evidence type="ECO:0000313" key="3">
    <source>
        <dbReference type="EMBL" id="GAA4407891.1"/>
    </source>
</evidence>
<evidence type="ECO:0000256" key="2">
    <source>
        <dbReference type="SAM" id="Phobius"/>
    </source>
</evidence>
<dbReference type="RefSeq" id="WP_345206307.1">
    <property type="nucleotide sequence ID" value="NZ_BAABGM010000015.1"/>
</dbReference>
<evidence type="ECO:0000256" key="1">
    <source>
        <dbReference type="SAM" id="MobiDB-lite"/>
    </source>
</evidence>
<protein>
    <recommendedName>
        <fullName evidence="5">Gram-positive cocci surface proteins LPxTG domain-containing protein</fullName>
    </recommendedName>
</protein>
<evidence type="ECO:0000313" key="4">
    <source>
        <dbReference type="Proteomes" id="UP001500945"/>
    </source>
</evidence>
<gene>
    <name evidence="3" type="ORF">GCM10023168_24470</name>
</gene>
<feature type="compositionally biased region" description="Low complexity" evidence="1">
    <location>
        <begin position="179"/>
        <end position="273"/>
    </location>
</feature>
<feature type="region of interest" description="Disordered" evidence="1">
    <location>
        <begin position="159"/>
        <end position="290"/>
    </location>
</feature>